<evidence type="ECO:0000259" key="2">
    <source>
        <dbReference type="Pfam" id="PF04859"/>
    </source>
</evidence>
<dbReference type="EMBL" id="JAWXYG010000004">
    <property type="protein sequence ID" value="KAK4275213.1"/>
    <property type="molecule type" value="Genomic_DNA"/>
</dbReference>
<evidence type="ECO:0000313" key="4">
    <source>
        <dbReference type="EMBL" id="KAK4275213.1"/>
    </source>
</evidence>
<dbReference type="GO" id="GO:0009959">
    <property type="term" value="P:negative gravitropism"/>
    <property type="evidence" value="ECO:0007669"/>
    <property type="project" value="InterPro"/>
</dbReference>
<dbReference type="AlphaFoldDB" id="A0AAE1MUK6"/>
<evidence type="ECO:0000313" key="5">
    <source>
        <dbReference type="Proteomes" id="UP001293593"/>
    </source>
</evidence>
<feature type="compositionally biased region" description="Gly residues" evidence="1">
    <location>
        <begin position="208"/>
        <end position="218"/>
    </location>
</feature>
<evidence type="ECO:0000259" key="3">
    <source>
        <dbReference type="Pfam" id="PF24994"/>
    </source>
</evidence>
<evidence type="ECO:0008006" key="6">
    <source>
        <dbReference type="Google" id="ProtNLM"/>
    </source>
</evidence>
<dbReference type="InterPro" id="IPR040225">
    <property type="entry name" value="GIL1-like"/>
</dbReference>
<dbReference type="Proteomes" id="UP001293593">
    <property type="component" value="Unassembled WGS sequence"/>
</dbReference>
<dbReference type="InterPro" id="IPR056813">
    <property type="entry name" value="GIL1_IRKI_C"/>
</dbReference>
<keyword evidence="5" id="KW-1185">Reference proteome</keyword>
<accession>A0AAE1MUK6</accession>
<organism evidence="4 5">
    <name type="scientific">Acacia crassicarpa</name>
    <name type="common">northern wattle</name>
    <dbReference type="NCBI Taxonomy" id="499986"/>
    <lineage>
        <taxon>Eukaryota</taxon>
        <taxon>Viridiplantae</taxon>
        <taxon>Streptophyta</taxon>
        <taxon>Embryophyta</taxon>
        <taxon>Tracheophyta</taxon>
        <taxon>Spermatophyta</taxon>
        <taxon>Magnoliopsida</taxon>
        <taxon>eudicotyledons</taxon>
        <taxon>Gunneridae</taxon>
        <taxon>Pentapetalae</taxon>
        <taxon>rosids</taxon>
        <taxon>fabids</taxon>
        <taxon>Fabales</taxon>
        <taxon>Fabaceae</taxon>
        <taxon>Caesalpinioideae</taxon>
        <taxon>mimosoid clade</taxon>
        <taxon>Acacieae</taxon>
        <taxon>Acacia</taxon>
    </lineage>
</organism>
<dbReference type="GO" id="GO:0009639">
    <property type="term" value="P:response to red or far red light"/>
    <property type="evidence" value="ECO:0007669"/>
    <property type="project" value="InterPro"/>
</dbReference>
<name>A0AAE1MUK6_9FABA</name>
<reference evidence="4" key="1">
    <citation type="submission" date="2023-10" db="EMBL/GenBank/DDBJ databases">
        <title>Chromosome-level genome of the transformable northern wattle, Acacia crassicarpa.</title>
        <authorList>
            <person name="Massaro I."/>
            <person name="Sinha N.R."/>
            <person name="Poethig S."/>
            <person name="Leichty A.R."/>
        </authorList>
    </citation>
    <scope>NUCLEOTIDE SEQUENCE</scope>
    <source>
        <strain evidence="4">Acra3RX</strain>
        <tissue evidence="4">Leaf</tissue>
    </source>
</reference>
<dbReference type="InterPro" id="IPR006943">
    <property type="entry name" value="DUF641_pln"/>
</dbReference>
<proteinExistence type="predicted"/>
<dbReference type="Pfam" id="PF04859">
    <property type="entry name" value="DUF641"/>
    <property type="match status" value="1"/>
</dbReference>
<feature type="compositionally biased region" description="Acidic residues" evidence="1">
    <location>
        <begin position="49"/>
        <end position="69"/>
    </location>
</feature>
<feature type="domain" description="DUF641" evidence="2">
    <location>
        <begin position="87"/>
        <end position="204"/>
    </location>
</feature>
<comment type="caution">
    <text evidence="4">The sequence shown here is derived from an EMBL/GenBank/DDBJ whole genome shotgun (WGS) entry which is preliminary data.</text>
</comment>
<gene>
    <name evidence="4" type="ORF">QN277_018337</name>
</gene>
<feature type="domain" description="GIL1/IRKI C-terminal" evidence="3">
    <location>
        <begin position="444"/>
        <end position="495"/>
    </location>
</feature>
<evidence type="ECO:0000256" key="1">
    <source>
        <dbReference type="SAM" id="MobiDB-lite"/>
    </source>
</evidence>
<protein>
    <recommendedName>
        <fullName evidence="6">DUF641 domain-containing protein</fullName>
    </recommendedName>
</protein>
<feature type="region of interest" description="Disordered" evidence="1">
    <location>
        <begin position="40"/>
        <end position="70"/>
    </location>
</feature>
<dbReference type="PANTHER" id="PTHR31161">
    <property type="entry name" value="PROTEIN GRAVITROPIC IN THE LIGHT 1"/>
    <property type="match status" value="1"/>
</dbReference>
<feature type="region of interest" description="Disordered" evidence="1">
    <location>
        <begin position="203"/>
        <end position="225"/>
    </location>
</feature>
<sequence length="500" mass="55846">MTRKVSNFSDLIQRVTASCLLHPLADTRYDSSCEKDDKFLYESEPNMGADDDGEDEGDGEDEEDDEIDGYGEGKMVNLKALGEKKKLKQMESLLEDVFESVSAMKRAYMSLQEAHCPWDPEKMRVADVAVVAELRKVAVLRERFRRRRGVDENGRRRKVRRREAASLREVVAPYEAVVEELKREVKAKDLEVHNLKEKLDNVVTLSSNGGGSGGSGGKKVGRSQSKRKLGLSQIQAIAATPSPELFEAAMLQVREASKSFTSLLLSLMHNAHWDITAAVRSIEAATATTATKDSYNPSAITIATSIVSAHHAKYALESYISRKFFQGFDHETFYMDGSLSSLLNPDQFRRDCFTQYHDMKSMDPTELLGILPSCHFGKFCSQKYLAVVHPKMEESLFGNLEHHRQVSTGSHPRSQFYNEFLGVAKAVWLLHLLAFSLDPSPSQFEASRCAEFHPQYMESVVRFSSGRVPVGQIVGFPVSPGFKLGNGSVVKARVYLIARA</sequence>
<dbReference type="Pfam" id="PF24994">
    <property type="entry name" value="GIL1_IRKI_C"/>
    <property type="match status" value="1"/>
</dbReference>